<dbReference type="InterPro" id="IPR009734">
    <property type="entry name" value="Myoviridae_GpU"/>
</dbReference>
<dbReference type="EMBL" id="UGYN01000002">
    <property type="protein sequence ID" value="SUI81982.1"/>
    <property type="molecule type" value="Genomic_DNA"/>
</dbReference>
<gene>
    <name evidence="1" type="ORF">NCTC11544_04310</name>
</gene>
<dbReference type="Pfam" id="PF06995">
    <property type="entry name" value="Phage_P2_GpU"/>
    <property type="match status" value="1"/>
</dbReference>
<organism evidence="1 2">
    <name type="scientific">Serratia quinivorans</name>
    <dbReference type="NCBI Taxonomy" id="137545"/>
    <lineage>
        <taxon>Bacteria</taxon>
        <taxon>Pseudomonadati</taxon>
        <taxon>Pseudomonadota</taxon>
        <taxon>Gammaproteobacteria</taxon>
        <taxon>Enterobacterales</taxon>
        <taxon>Yersiniaceae</taxon>
        <taxon>Serratia</taxon>
    </lineage>
</organism>
<protein>
    <submittedName>
        <fullName evidence="1">Phage protein U</fullName>
    </submittedName>
</protein>
<accession>A0A380AKT8</accession>
<reference evidence="1 2" key="1">
    <citation type="submission" date="2018-06" db="EMBL/GenBank/DDBJ databases">
        <authorList>
            <consortium name="Pathogen Informatics"/>
            <person name="Doyle S."/>
        </authorList>
    </citation>
    <scope>NUCLEOTIDE SEQUENCE [LARGE SCALE GENOMIC DNA]</scope>
    <source>
        <strain evidence="1 2">NCTC11544</strain>
    </source>
</reference>
<dbReference type="AlphaFoldDB" id="A0A380AKT8"/>
<dbReference type="Proteomes" id="UP000255529">
    <property type="component" value="Unassembled WGS sequence"/>
</dbReference>
<proteinExistence type="predicted"/>
<evidence type="ECO:0000313" key="2">
    <source>
        <dbReference type="Proteomes" id="UP000255529"/>
    </source>
</evidence>
<evidence type="ECO:0000313" key="1">
    <source>
        <dbReference type="EMBL" id="SUI81982.1"/>
    </source>
</evidence>
<sequence>MNTNVLSVLRANAREQVENYLDQLPPLMMWGDFIFQLSTLAYSKLSLSDVWTWAAQGRIGKPDLLQYTGKKRPTLKFDCELYATLINPALLTMALTKYGLINDVSDDPVEQLRLQASMKTPLMLVAGTGKVMGFWVMTELSQVMDEFRPNSQAKHQTITLSLQYYGERLADGQTVPDTLSLGFRDKDTRLSEALETMKKVIGGVFDG</sequence>
<name>A0A380AKT8_9GAMM</name>